<comment type="caution">
    <text evidence="2">The sequence shown here is derived from an EMBL/GenBank/DDBJ whole genome shotgun (WGS) entry which is preliminary data.</text>
</comment>
<dbReference type="SUPFAM" id="SSF56281">
    <property type="entry name" value="Metallo-hydrolase/oxidoreductase"/>
    <property type="match status" value="1"/>
</dbReference>
<accession>A0ABP8JVF4</accession>
<feature type="domain" description="Metallo-beta-lactamase" evidence="1">
    <location>
        <begin position="18"/>
        <end position="223"/>
    </location>
</feature>
<evidence type="ECO:0000259" key="1">
    <source>
        <dbReference type="SMART" id="SM00849"/>
    </source>
</evidence>
<evidence type="ECO:0000313" key="3">
    <source>
        <dbReference type="Proteomes" id="UP001500936"/>
    </source>
</evidence>
<dbReference type="Pfam" id="PF00753">
    <property type="entry name" value="Lactamase_B"/>
    <property type="match status" value="1"/>
</dbReference>
<sequence length="243" mass="26705">MQLHVLDVKFNVNGNQDILHPVILRGYGDTLLVDCGYAGFMSLLEEAAGQQGLSLADLTGVIISHHDIDHVGGLPELKEKYPAIRVYAPEADEPYIAGRMKSVRLQQAEAMFPSLPEEHKPGALYFQELLKTVQPVAVDVTFTEDEAPAYWPGVQIINTPGHMPGHISLYLKESRTLIACDAVVVENGEFEIANPPFTLDLDQAVASVKKLQTLNVARVVCYHGGVVEQHIPQKLGKLIARYS</sequence>
<dbReference type="CDD" id="cd07721">
    <property type="entry name" value="yflN-like_MBL-fold"/>
    <property type="match status" value="1"/>
</dbReference>
<proteinExistence type="predicted"/>
<keyword evidence="3" id="KW-1185">Reference proteome</keyword>
<dbReference type="SMART" id="SM00849">
    <property type="entry name" value="Lactamase_B"/>
    <property type="match status" value="1"/>
</dbReference>
<dbReference type="RefSeq" id="WP_345263651.1">
    <property type="nucleotide sequence ID" value="NZ_BAABHB010000001.1"/>
</dbReference>
<dbReference type="InterPro" id="IPR001279">
    <property type="entry name" value="Metallo-B-lactamas"/>
</dbReference>
<dbReference type="Proteomes" id="UP001500936">
    <property type="component" value="Unassembled WGS sequence"/>
</dbReference>
<dbReference type="Gene3D" id="3.60.15.10">
    <property type="entry name" value="Ribonuclease Z/Hydroxyacylglutathione hydrolase-like"/>
    <property type="match status" value="1"/>
</dbReference>
<dbReference type="InterPro" id="IPR050855">
    <property type="entry name" value="NDM-1-like"/>
</dbReference>
<evidence type="ECO:0000313" key="2">
    <source>
        <dbReference type="EMBL" id="GAA4396721.1"/>
    </source>
</evidence>
<gene>
    <name evidence="2" type="ORF">GCM10023187_05180</name>
</gene>
<name>A0ABP8JVF4_9BACT</name>
<dbReference type="EMBL" id="BAABHB010000001">
    <property type="protein sequence ID" value="GAA4396721.1"/>
    <property type="molecule type" value="Genomic_DNA"/>
</dbReference>
<dbReference type="PANTHER" id="PTHR42951:SF15">
    <property type="entry name" value="METALLO-BETA-LACTAMASE SUPERFAMILY PROTEIN"/>
    <property type="match status" value="1"/>
</dbReference>
<dbReference type="PANTHER" id="PTHR42951">
    <property type="entry name" value="METALLO-BETA-LACTAMASE DOMAIN-CONTAINING"/>
    <property type="match status" value="1"/>
</dbReference>
<reference evidence="3" key="1">
    <citation type="journal article" date="2019" name="Int. J. Syst. Evol. Microbiol.">
        <title>The Global Catalogue of Microorganisms (GCM) 10K type strain sequencing project: providing services to taxonomists for standard genome sequencing and annotation.</title>
        <authorList>
            <consortium name="The Broad Institute Genomics Platform"/>
            <consortium name="The Broad Institute Genome Sequencing Center for Infectious Disease"/>
            <person name="Wu L."/>
            <person name="Ma J."/>
        </authorList>
    </citation>
    <scope>NUCLEOTIDE SEQUENCE [LARGE SCALE GENOMIC DNA]</scope>
    <source>
        <strain evidence="3">JCM 17925</strain>
    </source>
</reference>
<protein>
    <submittedName>
        <fullName evidence="2">MBL fold metallo-hydrolase</fullName>
    </submittedName>
</protein>
<organism evidence="2 3">
    <name type="scientific">Nibrella viscosa</name>
    <dbReference type="NCBI Taxonomy" id="1084524"/>
    <lineage>
        <taxon>Bacteria</taxon>
        <taxon>Pseudomonadati</taxon>
        <taxon>Bacteroidota</taxon>
        <taxon>Cytophagia</taxon>
        <taxon>Cytophagales</taxon>
        <taxon>Spirosomataceae</taxon>
        <taxon>Nibrella</taxon>
    </lineage>
</organism>
<dbReference type="InterPro" id="IPR036866">
    <property type="entry name" value="RibonucZ/Hydroxyglut_hydro"/>
</dbReference>